<keyword evidence="2" id="KW-1133">Transmembrane helix</keyword>
<dbReference type="PIRSF" id="PIRSF005211">
    <property type="entry name" value="Ab_hydro_YheT"/>
    <property type="match status" value="1"/>
</dbReference>
<accession>A0A2U1KCP0</accession>
<dbReference type="PANTHER" id="PTHR10794:SF95">
    <property type="entry name" value="ALCOHOL O-ACETYLTRANSFERASE"/>
    <property type="match status" value="1"/>
</dbReference>
<comment type="similarity">
    <text evidence="1">Belongs to the AB hydrolase superfamily. AB hydrolase 4 family.</text>
</comment>
<dbReference type="InterPro" id="IPR000073">
    <property type="entry name" value="AB_hydrolase_1"/>
</dbReference>
<dbReference type="InterPro" id="IPR012020">
    <property type="entry name" value="ABHD4"/>
</dbReference>
<comment type="caution">
    <text evidence="4">The sequence shown here is derived from an EMBL/GenBank/DDBJ whole genome shotgun (WGS) entry which is preliminary data.</text>
</comment>
<feature type="domain" description="AB hydrolase-1" evidence="3">
    <location>
        <begin position="147"/>
        <end position="259"/>
    </location>
</feature>
<organism evidence="4 5">
    <name type="scientific">Artemisia annua</name>
    <name type="common">Sweet wormwood</name>
    <dbReference type="NCBI Taxonomy" id="35608"/>
    <lineage>
        <taxon>Eukaryota</taxon>
        <taxon>Viridiplantae</taxon>
        <taxon>Streptophyta</taxon>
        <taxon>Embryophyta</taxon>
        <taxon>Tracheophyta</taxon>
        <taxon>Spermatophyta</taxon>
        <taxon>Magnoliopsida</taxon>
        <taxon>eudicotyledons</taxon>
        <taxon>Gunneridae</taxon>
        <taxon>Pentapetalae</taxon>
        <taxon>asterids</taxon>
        <taxon>campanulids</taxon>
        <taxon>Asterales</taxon>
        <taxon>Asteraceae</taxon>
        <taxon>Asteroideae</taxon>
        <taxon>Anthemideae</taxon>
        <taxon>Artemisiinae</taxon>
        <taxon>Artemisia</taxon>
    </lineage>
</organism>
<gene>
    <name evidence="4" type="ORF">CTI12_AA610190</name>
</gene>
<dbReference type="InterPro" id="IPR050960">
    <property type="entry name" value="AB_hydrolase_4_sf"/>
</dbReference>
<reference evidence="4 5" key="1">
    <citation type="journal article" date="2018" name="Mol. Plant">
        <title>The genome of Artemisia annua provides insight into the evolution of Asteraceae family and artemisinin biosynthesis.</title>
        <authorList>
            <person name="Shen Q."/>
            <person name="Zhang L."/>
            <person name="Liao Z."/>
            <person name="Wang S."/>
            <person name="Yan T."/>
            <person name="Shi P."/>
            <person name="Liu M."/>
            <person name="Fu X."/>
            <person name="Pan Q."/>
            <person name="Wang Y."/>
            <person name="Lv Z."/>
            <person name="Lu X."/>
            <person name="Zhang F."/>
            <person name="Jiang W."/>
            <person name="Ma Y."/>
            <person name="Chen M."/>
            <person name="Hao X."/>
            <person name="Li L."/>
            <person name="Tang Y."/>
            <person name="Lv G."/>
            <person name="Zhou Y."/>
            <person name="Sun X."/>
            <person name="Brodelius P.E."/>
            <person name="Rose J.K.C."/>
            <person name="Tang K."/>
        </authorList>
    </citation>
    <scope>NUCLEOTIDE SEQUENCE [LARGE SCALE GENOMIC DNA]</scope>
    <source>
        <strain evidence="5">cv. Huhao1</strain>
        <tissue evidence="4">Leaf</tissue>
    </source>
</reference>
<dbReference type="GO" id="GO:0034338">
    <property type="term" value="F:short-chain carboxylesterase activity"/>
    <property type="evidence" value="ECO:0007669"/>
    <property type="project" value="TreeGrafter"/>
</dbReference>
<keyword evidence="2" id="KW-0472">Membrane</keyword>
<keyword evidence="2" id="KW-0812">Transmembrane</keyword>
<dbReference type="OrthoDB" id="247542at2759"/>
<protein>
    <submittedName>
        <fullName evidence="4">AB hydrolase 4 family</fullName>
    </submittedName>
</protein>
<dbReference type="SUPFAM" id="SSF53474">
    <property type="entry name" value="alpha/beta-Hydrolases"/>
    <property type="match status" value="1"/>
</dbReference>
<dbReference type="EMBL" id="PKPP01022764">
    <property type="protein sequence ID" value="PWA34393.1"/>
    <property type="molecule type" value="Genomic_DNA"/>
</dbReference>
<evidence type="ECO:0000256" key="2">
    <source>
        <dbReference type="SAM" id="Phobius"/>
    </source>
</evidence>
<keyword evidence="5" id="KW-1185">Reference proteome</keyword>
<evidence type="ECO:0000259" key="3">
    <source>
        <dbReference type="Pfam" id="PF00561"/>
    </source>
</evidence>
<evidence type="ECO:0000313" key="4">
    <source>
        <dbReference type="EMBL" id="PWA34393.1"/>
    </source>
</evidence>
<name>A0A2U1KCP0_ARTAN</name>
<evidence type="ECO:0000313" key="5">
    <source>
        <dbReference type="Proteomes" id="UP000245207"/>
    </source>
</evidence>
<keyword evidence="4" id="KW-0378">Hydrolase</keyword>
<evidence type="ECO:0000256" key="1">
    <source>
        <dbReference type="ARBA" id="ARBA00010884"/>
    </source>
</evidence>
<dbReference type="InterPro" id="IPR029058">
    <property type="entry name" value="AB_hydrolase_fold"/>
</dbReference>
<dbReference type="Proteomes" id="UP000245207">
    <property type="component" value="Unassembled WGS sequence"/>
</dbReference>
<dbReference type="GO" id="GO:0047372">
    <property type="term" value="F:monoacylglycerol lipase activity"/>
    <property type="evidence" value="ECO:0007669"/>
    <property type="project" value="TreeGrafter"/>
</dbReference>
<dbReference type="PANTHER" id="PTHR10794">
    <property type="entry name" value="ABHYDROLASE DOMAIN-CONTAINING PROTEIN"/>
    <property type="match status" value="1"/>
</dbReference>
<dbReference type="Gene3D" id="3.40.50.1820">
    <property type="entry name" value="alpha/beta hydrolase"/>
    <property type="match status" value="1"/>
</dbReference>
<sequence length="306" mass="33687">MDSDSVSPYKLIFKALTLIPISHYLLISVFVSIVFVYNLLEFHILQDVFGGFGGGSVSLTFGSGSELYAEVVSKCSLLHGRYLATPWLSSPHLQTILLNAVVKTPKFMYKRELFRTSDGGTIALDWLMNSDETSFQVNGTSTAADIPLLILVPGLTSDQNSPYIKEIAYKMAKHGWNVVVSNHRGLGGVPLTSECFYTAGKSDDLGEVVNYLHRKQPETPLYALGTSLGANILVKYLGEDGVKVPLVGAVSISNPWDLLIGDRFYTRGLMQKFYNRVLGNSLKGAAKLYSTRKSMLAFQIGKELKR</sequence>
<feature type="transmembrane region" description="Helical" evidence="2">
    <location>
        <begin position="12"/>
        <end position="37"/>
    </location>
</feature>
<dbReference type="Pfam" id="PF00561">
    <property type="entry name" value="Abhydrolase_1"/>
    <property type="match status" value="1"/>
</dbReference>
<dbReference type="AlphaFoldDB" id="A0A2U1KCP0"/>
<dbReference type="STRING" id="35608.A0A2U1KCP0"/>
<proteinExistence type="inferred from homology"/>